<dbReference type="GO" id="GO:0006397">
    <property type="term" value="P:mRNA processing"/>
    <property type="evidence" value="ECO:0007669"/>
    <property type="project" value="UniProtKB-KW"/>
</dbReference>
<dbReference type="PANTHER" id="PTHR10644">
    <property type="entry name" value="DNA REPAIR/RNA PROCESSING CPSF FAMILY"/>
    <property type="match status" value="1"/>
</dbReference>
<evidence type="ECO:0000313" key="7">
    <source>
        <dbReference type="EMBL" id="SCV02086.1"/>
    </source>
</evidence>
<dbReference type="Pfam" id="PF03178">
    <property type="entry name" value="CPSF_A"/>
    <property type="match status" value="1"/>
</dbReference>
<dbReference type="InterPro" id="IPR036322">
    <property type="entry name" value="WD40_repeat_dom_sf"/>
</dbReference>
<name>A0A1G4KCL8_9SACH</name>
<accession>A0A1G4KCL8</accession>
<dbReference type="InterPro" id="IPR015943">
    <property type="entry name" value="WD40/YVTN_repeat-like_dom_sf"/>
</dbReference>
<reference evidence="8" key="1">
    <citation type="submission" date="2016-03" db="EMBL/GenBank/DDBJ databases">
        <authorList>
            <person name="Devillers Hugo."/>
        </authorList>
    </citation>
    <scope>NUCLEOTIDE SEQUENCE [LARGE SCALE GENOMIC DNA]</scope>
</reference>
<dbReference type="Proteomes" id="UP000189911">
    <property type="component" value="Chromosome F"/>
</dbReference>
<dbReference type="InterPro" id="IPR018846">
    <property type="entry name" value="Beta-prop_RSE1/DDB1/CPSF1_1st"/>
</dbReference>
<keyword evidence="3" id="KW-0539">Nucleus</keyword>
<organism evidence="7 8">
    <name type="scientific">Lachancea nothofagi CBS 11611</name>
    <dbReference type="NCBI Taxonomy" id="1266666"/>
    <lineage>
        <taxon>Eukaryota</taxon>
        <taxon>Fungi</taxon>
        <taxon>Dikarya</taxon>
        <taxon>Ascomycota</taxon>
        <taxon>Saccharomycotina</taxon>
        <taxon>Saccharomycetes</taxon>
        <taxon>Saccharomycetales</taxon>
        <taxon>Saccharomycetaceae</taxon>
        <taxon>Lachancea</taxon>
    </lineage>
</organism>
<dbReference type="InterPro" id="IPR050358">
    <property type="entry name" value="RSE1/DDB1/CFT1"/>
</dbReference>
<feature type="domain" description="RSE1/DDB1/CPSF1 first beta-propeller" evidence="5">
    <location>
        <begin position="18"/>
        <end position="376"/>
    </location>
</feature>
<evidence type="ECO:0000256" key="2">
    <source>
        <dbReference type="ARBA" id="ARBA00022664"/>
    </source>
</evidence>
<dbReference type="Pfam" id="PF23726">
    <property type="entry name" value="Beta-prop_RSE1_2nd"/>
    <property type="match status" value="1"/>
</dbReference>
<keyword evidence="2" id="KW-0507">mRNA processing</keyword>
<dbReference type="Gene3D" id="2.130.10.10">
    <property type="entry name" value="YVTN repeat-like/Quinoprotein amine dehydrogenase"/>
    <property type="match status" value="3"/>
</dbReference>
<sequence length="1239" mass="140179">MGLELYHLTLQRQSNYVHSCTGHFVDHGPSVKRKSRKDYQVCIATETHLELYDVEEGNFRKLAVVPIFATITAMQSLPVETNYSYLILVTDAGNLSLLQFVNDSGTIRLHSLFNEPFARSGVRKLSPQRHLQVDPQGRCIFLSATDRNKLCYQTDFRNNTLNVSSPLEFQRPNRITISTTICDVAFDNPVYASLEIDSSDLSRYLVFYMLDLGLNHVLQQSEHPLPRDAHFIIPVPNLERFGVTTKSEDQTNPFVIIASENKLILKDAHGHFNLQVQLPTRETTAIVIIASTVHKLKKEFFILLQAHNGDLYKVQIKAANSIPKIIVTFFDTIEPSSHLHIFKNGLFMALQEFSCFSLYEFESLGDDTNALTSDEPDKILRISPKSTLENISVLERSKCLNPILSLNVVESTPLTILAQPSLQKLVSGVNFSELITSPLPPNASGIWSIRPPTDPWHRLVFLGLPKSTMILDIEDGTLEELDPANNKFKIDGDQTVFVGIMGERSVIQVCGNSMLHVNYDKKKLTLKSEWLPPAGIKILKATCSSSQLALALSNNEIIYFELDIATESLNEYQERIELPERITDLSIPKTFRCDFLAVGCLDSSVKIIGLRQSDEENFMEVISMQVLTSPPHSLKLTLSKSALLLHIGLDSGVYMRSSVDKVDGQLFDVRTKFLGSKSVKISVLSQIDFKSAQLESEEEDDNDDEEEIDESVIEQSSCAVVHCDKTWLSYEIDELLYVRPLILPRNMSLEAIAEFRTNDLKSNGYCAISSRGSLIIGRVDKFTEVDNWFQHNDMMSTDEEEVATVRQYQGRTIATDVSDKKVQYVIENDTSAKRCRICVYRSGILLSIGLEDDTEFIINDTTCLDAKVVQFGSSENYLVLSTNDMKLKTYLLKVERKDTKRTVVLEFIHDTIVDDKINSMVSFRDKLLVPLMGNIVLYAMGRKQLLKKSISITPPSITKVVCVRQWEDQRVAIGDIHESVTLFLFDKRLNQFISLADDVVKRHVTALEFLDRSTVIGGDRFGNIWVLRVPQDIEKMIDEEYAYFLSKFHKNNNSEISRNIMECPCKLDLANHFYANDIPISFSVVRNLQMSDRTSVIYAGLQGTIGCLKPLVTKSEVEFMHKLQDCLNDADEIFFNEREEELVPSGDAELELNVELRTNTKSGQLSPRPTTEGAFSLVGREHVVYRSYYAPLKGVVDGDFCEGFLHLYPSEQEFLVKKLGLKNITQVKSRLAEIRTNHV</sequence>
<dbReference type="OrthoDB" id="436637at2759"/>
<evidence type="ECO:0000256" key="3">
    <source>
        <dbReference type="ARBA" id="ARBA00023242"/>
    </source>
</evidence>
<dbReference type="EMBL" id="LT598452">
    <property type="protein sequence ID" value="SCV02086.1"/>
    <property type="molecule type" value="Genomic_DNA"/>
</dbReference>
<gene>
    <name evidence="7" type="ORF">LANO_0F15104G</name>
</gene>
<dbReference type="AlphaFoldDB" id="A0A1G4KCL8"/>
<evidence type="ECO:0000259" key="4">
    <source>
        <dbReference type="Pfam" id="PF03178"/>
    </source>
</evidence>
<evidence type="ECO:0000256" key="1">
    <source>
        <dbReference type="ARBA" id="ARBA00004123"/>
    </source>
</evidence>
<feature type="domain" description="RSE1/DDB1/CPSF1 second beta-propeller" evidence="6">
    <location>
        <begin position="433"/>
        <end position="778"/>
    </location>
</feature>
<protein>
    <submittedName>
        <fullName evidence="7">LANO_0F15104g1_1</fullName>
    </submittedName>
</protein>
<evidence type="ECO:0000313" key="8">
    <source>
        <dbReference type="Proteomes" id="UP000189911"/>
    </source>
</evidence>
<evidence type="ECO:0000259" key="5">
    <source>
        <dbReference type="Pfam" id="PF10433"/>
    </source>
</evidence>
<dbReference type="InterPro" id="IPR004871">
    <property type="entry name" value="RSE1/DDB1/CPSF1_C"/>
</dbReference>
<keyword evidence="8" id="KW-1185">Reference proteome</keyword>
<feature type="domain" description="RSE1/DDB1/CPSF1 C-terminal" evidence="4">
    <location>
        <begin position="890"/>
        <end position="1206"/>
    </location>
</feature>
<dbReference type="GO" id="GO:0005634">
    <property type="term" value="C:nucleus"/>
    <property type="evidence" value="ECO:0007669"/>
    <property type="project" value="UniProtKB-SubCell"/>
</dbReference>
<dbReference type="SUPFAM" id="SSF50978">
    <property type="entry name" value="WD40 repeat-like"/>
    <property type="match status" value="1"/>
</dbReference>
<dbReference type="GO" id="GO:0003676">
    <property type="term" value="F:nucleic acid binding"/>
    <property type="evidence" value="ECO:0007669"/>
    <property type="project" value="InterPro"/>
</dbReference>
<proteinExistence type="predicted"/>
<dbReference type="Pfam" id="PF10433">
    <property type="entry name" value="Beta-prop_RSE1_1st"/>
    <property type="match status" value="1"/>
</dbReference>
<comment type="subcellular location">
    <subcellularLocation>
        <location evidence="1">Nucleus</location>
    </subcellularLocation>
</comment>
<evidence type="ECO:0000259" key="6">
    <source>
        <dbReference type="Pfam" id="PF23726"/>
    </source>
</evidence>
<dbReference type="InterPro" id="IPR058543">
    <property type="entry name" value="Beta-prop_RSE1/DDB1/CPSF1_2nd"/>
</dbReference>